<dbReference type="Pfam" id="PF13490">
    <property type="entry name" value="zf-HC2"/>
    <property type="match status" value="1"/>
</dbReference>
<feature type="transmembrane region" description="Helical" evidence="1">
    <location>
        <begin position="158"/>
        <end position="181"/>
    </location>
</feature>
<feature type="transmembrane region" description="Helical" evidence="1">
    <location>
        <begin position="211"/>
        <end position="231"/>
    </location>
</feature>
<keyword evidence="1" id="KW-0812">Transmembrane</keyword>
<feature type="transmembrane region" description="Helical" evidence="1">
    <location>
        <begin position="117"/>
        <end position="137"/>
    </location>
</feature>
<dbReference type="EMBL" id="CADCVQ010000045">
    <property type="protein sequence ID" value="CAA9481935.1"/>
    <property type="molecule type" value="Genomic_DNA"/>
</dbReference>
<name>A0A6J4S3F5_9ACTN</name>
<gene>
    <name evidence="3" type="ORF">AVDCRST_MAG67-925</name>
</gene>
<feature type="domain" description="Putative zinc-finger" evidence="2">
    <location>
        <begin position="8"/>
        <end position="37"/>
    </location>
</feature>
<dbReference type="Gene3D" id="1.10.10.1320">
    <property type="entry name" value="Anti-sigma factor, zinc-finger domain"/>
    <property type="match status" value="1"/>
</dbReference>
<feature type="transmembrane region" description="Helical" evidence="1">
    <location>
        <begin position="237"/>
        <end position="259"/>
    </location>
</feature>
<proteinExistence type="predicted"/>
<sequence length="272" mass="28513">MTWHVQSELLAQYARGDIDEAHAFSIEAHLPSCAHCRAQIAPLVDDARLAQAWEVIEERLDAPRRGPLEAGLARLGVPGHVARLLGATPALRLSWLLACAIVLAFAVLAATRREAGLYWFLVLAPLLPLAGIALAYGPDVDPTYEIGLAAPMRSFTLLLIRALAVLVATTALAGLAALALPGLHPSAAGWLLPSLGLTLASLALATRISPVVACGSLGVLWMLVAGAGWRLAQEPLVVFGATGQLACALLAALAALVLIRDVDSFDRRGDLT</sequence>
<dbReference type="AlphaFoldDB" id="A0A6J4S3F5"/>
<protein>
    <recommendedName>
        <fullName evidence="2">Putative zinc-finger domain-containing protein</fullName>
    </recommendedName>
</protein>
<keyword evidence="1" id="KW-1133">Transmembrane helix</keyword>
<dbReference type="InterPro" id="IPR027383">
    <property type="entry name" value="Znf_put"/>
</dbReference>
<evidence type="ECO:0000256" key="1">
    <source>
        <dbReference type="SAM" id="Phobius"/>
    </source>
</evidence>
<dbReference type="InterPro" id="IPR041916">
    <property type="entry name" value="Anti_sigma_zinc_sf"/>
</dbReference>
<reference evidence="3" key="1">
    <citation type="submission" date="2020-02" db="EMBL/GenBank/DDBJ databases">
        <authorList>
            <person name="Meier V. D."/>
        </authorList>
    </citation>
    <scope>NUCLEOTIDE SEQUENCE</scope>
    <source>
        <strain evidence="3">AVDCRST_MAG67</strain>
    </source>
</reference>
<evidence type="ECO:0000313" key="3">
    <source>
        <dbReference type="EMBL" id="CAA9481935.1"/>
    </source>
</evidence>
<accession>A0A6J4S3F5</accession>
<evidence type="ECO:0000259" key="2">
    <source>
        <dbReference type="Pfam" id="PF13490"/>
    </source>
</evidence>
<feature type="transmembrane region" description="Helical" evidence="1">
    <location>
        <begin position="93"/>
        <end position="111"/>
    </location>
</feature>
<feature type="transmembrane region" description="Helical" evidence="1">
    <location>
        <begin position="187"/>
        <end position="204"/>
    </location>
</feature>
<keyword evidence="1" id="KW-0472">Membrane</keyword>
<organism evidence="3">
    <name type="scientific">uncultured Solirubrobacteraceae bacterium</name>
    <dbReference type="NCBI Taxonomy" id="1162706"/>
    <lineage>
        <taxon>Bacteria</taxon>
        <taxon>Bacillati</taxon>
        <taxon>Actinomycetota</taxon>
        <taxon>Thermoleophilia</taxon>
        <taxon>Solirubrobacterales</taxon>
        <taxon>Solirubrobacteraceae</taxon>
        <taxon>environmental samples</taxon>
    </lineage>
</organism>